<keyword evidence="12" id="KW-0573">Peptidoglycan synthesis</keyword>
<evidence type="ECO:0000256" key="13">
    <source>
        <dbReference type="ARBA" id="ARBA00023136"/>
    </source>
</evidence>
<dbReference type="InterPro" id="IPR001264">
    <property type="entry name" value="Glyco_trans_51"/>
</dbReference>
<organism evidence="20 21">
    <name type="scientific">Zhouia spongiae</name>
    <dbReference type="NCBI Taxonomy" id="2202721"/>
    <lineage>
        <taxon>Bacteria</taxon>
        <taxon>Pseudomonadati</taxon>
        <taxon>Bacteroidota</taxon>
        <taxon>Flavobacteriia</taxon>
        <taxon>Flavobacteriales</taxon>
        <taxon>Flavobacteriaceae</taxon>
        <taxon>Zhouia</taxon>
    </lineage>
</organism>
<sequence length="770" mass="87497">MGVNNKKRFLKIFLKTTALLLLAVTGFCVSVYAGLWGKLPDVNDLKELKQAQASLVLDENDELIGKYFVFDRQSVKYKELPQNLIDALIATEDVRFYEHSGVDMRSLGRVFFKTILLSDESSGGGSTITTQLVKNLYGRKNHGVFSMPVNKVKEAITARRIERIFPKEDIITLYFNTVPFSDNTFGIESASQKFFDCSTSELSLSQAATLVGTLKASHSYNPRLYPERSQFRRDVVLQQMVKYNFITEDEANKVKGEKLELAYQYFDSNEGLAPYFREQVRREAGVLVSKIKKEDGSVYDLYKDGLRIYTTLNARMQEYAEDSMEEHMAKLQQQFEQAYGKRKPWKNKQIVSEAVSKLPEYQRLKQKGLKQDAIYDSLSIKKKMKVFDWKKEDELRDMSTLDSISHYLKLLNTGFVALDPHSGAVKAYVGGIDFQSYKYDHVFQSKRQVGSTFKPFVYTAALENGMEPCTYFSLKAITYEGEEDWTPENASKNEDEDITVKYALKKALSNSINTIAVKVMDETGVEAVISQARKMGIETDLPQVPSLALGTAEMSLMELASAYTGFVNKGVSVKPYLIERVEDREGNILWEYKPKIESMEPAYSDQTRESILEMLKATVNEGTAIRIRNRYGLKNDMAGKTGTTQNNKDGWFVAVTPDLVMASWVGNDDHRIGFSNTAIGQGANSALPTVALFLKRINADTDFQSISNARFDRPSDEVIAALDCEPLREETFFERIFDKEVSKKKFGEKKKKGIFSFLKKKNKEEEEKEN</sequence>
<protein>
    <submittedName>
        <fullName evidence="20">Transglycosylase domain-containing protein</fullName>
    </submittedName>
</protein>
<evidence type="ECO:0000256" key="14">
    <source>
        <dbReference type="ARBA" id="ARBA00023268"/>
    </source>
</evidence>
<evidence type="ECO:0000259" key="19">
    <source>
        <dbReference type="Pfam" id="PF00912"/>
    </source>
</evidence>
<dbReference type="Pfam" id="PF00912">
    <property type="entry name" value="Transgly"/>
    <property type="match status" value="1"/>
</dbReference>
<evidence type="ECO:0000256" key="7">
    <source>
        <dbReference type="ARBA" id="ARBA00022670"/>
    </source>
</evidence>
<evidence type="ECO:0000256" key="12">
    <source>
        <dbReference type="ARBA" id="ARBA00022984"/>
    </source>
</evidence>
<accession>A0ABY3YNR1</accession>
<evidence type="ECO:0000256" key="10">
    <source>
        <dbReference type="ARBA" id="ARBA00022801"/>
    </source>
</evidence>
<keyword evidence="11" id="KW-0133">Cell shape</keyword>
<dbReference type="InterPro" id="IPR001460">
    <property type="entry name" value="PCN-bd_Tpept"/>
</dbReference>
<dbReference type="PANTHER" id="PTHR32282:SF11">
    <property type="entry name" value="PENICILLIN-BINDING PROTEIN 1B"/>
    <property type="match status" value="1"/>
</dbReference>
<dbReference type="PANTHER" id="PTHR32282">
    <property type="entry name" value="BINDING PROTEIN TRANSPEPTIDASE, PUTATIVE-RELATED"/>
    <property type="match status" value="1"/>
</dbReference>
<keyword evidence="7" id="KW-0645">Protease</keyword>
<dbReference type="Gene3D" id="3.40.710.10">
    <property type="entry name" value="DD-peptidase/beta-lactamase superfamily"/>
    <property type="match status" value="2"/>
</dbReference>
<evidence type="ECO:0000313" key="20">
    <source>
        <dbReference type="EMBL" id="UNY99338.1"/>
    </source>
</evidence>
<evidence type="ECO:0000256" key="8">
    <source>
        <dbReference type="ARBA" id="ARBA00022676"/>
    </source>
</evidence>
<evidence type="ECO:0000259" key="18">
    <source>
        <dbReference type="Pfam" id="PF00905"/>
    </source>
</evidence>
<keyword evidence="14" id="KW-0511">Multifunctional enzyme</keyword>
<comment type="pathway">
    <text evidence="2">Cell wall biogenesis; peptidoglycan biosynthesis.</text>
</comment>
<name>A0ABY3YNR1_9FLAO</name>
<evidence type="ECO:0000256" key="2">
    <source>
        <dbReference type="ARBA" id="ARBA00004752"/>
    </source>
</evidence>
<keyword evidence="9" id="KW-0808">Transferase</keyword>
<keyword evidence="10" id="KW-0378">Hydrolase</keyword>
<dbReference type="Proteomes" id="UP000829476">
    <property type="component" value="Chromosome"/>
</dbReference>
<evidence type="ECO:0000256" key="3">
    <source>
        <dbReference type="ARBA" id="ARBA00007090"/>
    </source>
</evidence>
<dbReference type="Gene3D" id="1.10.3810.10">
    <property type="entry name" value="Biosynthetic peptidoglycan transglycosylase-like"/>
    <property type="match status" value="1"/>
</dbReference>
<keyword evidence="13" id="KW-0472">Membrane</keyword>
<gene>
    <name evidence="20" type="ORF">MQE36_03120</name>
</gene>
<dbReference type="EMBL" id="CP094326">
    <property type="protein sequence ID" value="UNY99338.1"/>
    <property type="molecule type" value="Genomic_DNA"/>
</dbReference>
<proteinExistence type="inferred from homology"/>
<comment type="subcellular location">
    <subcellularLocation>
        <location evidence="1">Cell membrane</location>
    </subcellularLocation>
</comment>
<dbReference type="InterPro" id="IPR036950">
    <property type="entry name" value="PBP_transglycosylase"/>
</dbReference>
<evidence type="ECO:0000256" key="16">
    <source>
        <dbReference type="ARBA" id="ARBA00034000"/>
    </source>
</evidence>
<keyword evidence="5" id="KW-1003">Cell membrane</keyword>
<keyword evidence="6" id="KW-0121">Carboxypeptidase</keyword>
<keyword evidence="15" id="KW-0961">Cell wall biogenesis/degradation</keyword>
<dbReference type="SUPFAM" id="SSF56601">
    <property type="entry name" value="beta-lactamase/transpeptidase-like"/>
    <property type="match status" value="1"/>
</dbReference>
<evidence type="ECO:0000256" key="11">
    <source>
        <dbReference type="ARBA" id="ARBA00022960"/>
    </source>
</evidence>
<evidence type="ECO:0000313" key="21">
    <source>
        <dbReference type="Proteomes" id="UP000829476"/>
    </source>
</evidence>
<feature type="domain" description="Penicillin-binding protein transpeptidase" evidence="18">
    <location>
        <begin position="414"/>
        <end position="658"/>
    </location>
</feature>
<comment type="similarity">
    <text evidence="3">In the C-terminal section; belongs to the transpeptidase family.</text>
</comment>
<evidence type="ECO:0000256" key="5">
    <source>
        <dbReference type="ARBA" id="ARBA00022475"/>
    </source>
</evidence>
<evidence type="ECO:0000256" key="15">
    <source>
        <dbReference type="ARBA" id="ARBA00023316"/>
    </source>
</evidence>
<evidence type="ECO:0000256" key="9">
    <source>
        <dbReference type="ARBA" id="ARBA00022679"/>
    </source>
</evidence>
<dbReference type="SUPFAM" id="SSF53955">
    <property type="entry name" value="Lysozyme-like"/>
    <property type="match status" value="1"/>
</dbReference>
<comment type="catalytic activity">
    <reaction evidence="17">
        <text>[GlcNAc-(1-&gt;4)-Mur2Ac(oyl-L-Ala-gamma-D-Glu-L-Lys-D-Ala-D-Ala)](n)-di-trans,octa-cis-undecaprenyl diphosphate + beta-D-GlcNAc-(1-&gt;4)-Mur2Ac(oyl-L-Ala-gamma-D-Glu-L-Lys-D-Ala-D-Ala)-di-trans,octa-cis-undecaprenyl diphosphate = [GlcNAc-(1-&gt;4)-Mur2Ac(oyl-L-Ala-gamma-D-Glu-L-Lys-D-Ala-D-Ala)](n+1)-di-trans,octa-cis-undecaprenyl diphosphate + di-trans,octa-cis-undecaprenyl diphosphate + H(+)</text>
        <dbReference type="Rhea" id="RHEA:23708"/>
        <dbReference type="Rhea" id="RHEA-COMP:9602"/>
        <dbReference type="Rhea" id="RHEA-COMP:9603"/>
        <dbReference type="ChEBI" id="CHEBI:15378"/>
        <dbReference type="ChEBI" id="CHEBI:58405"/>
        <dbReference type="ChEBI" id="CHEBI:60033"/>
        <dbReference type="ChEBI" id="CHEBI:78435"/>
        <dbReference type="EC" id="2.4.99.28"/>
    </reaction>
</comment>
<evidence type="ECO:0000256" key="4">
    <source>
        <dbReference type="ARBA" id="ARBA00007739"/>
    </source>
</evidence>
<dbReference type="Pfam" id="PF00905">
    <property type="entry name" value="Transpeptidase"/>
    <property type="match status" value="1"/>
</dbReference>
<dbReference type="InterPro" id="IPR023346">
    <property type="entry name" value="Lysozyme-like_dom_sf"/>
</dbReference>
<evidence type="ECO:0000256" key="17">
    <source>
        <dbReference type="ARBA" id="ARBA00049902"/>
    </source>
</evidence>
<evidence type="ECO:0000256" key="6">
    <source>
        <dbReference type="ARBA" id="ARBA00022645"/>
    </source>
</evidence>
<comment type="similarity">
    <text evidence="4">In the N-terminal section; belongs to the glycosyltransferase 51 family.</text>
</comment>
<keyword evidence="8" id="KW-0328">Glycosyltransferase</keyword>
<keyword evidence="21" id="KW-1185">Reference proteome</keyword>
<comment type="catalytic activity">
    <reaction evidence="16">
        <text>Preferential cleavage: (Ac)2-L-Lys-D-Ala-|-D-Ala. Also transpeptidation of peptidyl-alanyl moieties that are N-acyl substituents of D-alanine.</text>
        <dbReference type="EC" id="3.4.16.4"/>
    </reaction>
</comment>
<dbReference type="InterPro" id="IPR050396">
    <property type="entry name" value="Glycosyltr_51/Transpeptidase"/>
</dbReference>
<dbReference type="RefSeq" id="WP_242937738.1">
    <property type="nucleotide sequence ID" value="NZ_CP094326.1"/>
</dbReference>
<evidence type="ECO:0000256" key="1">
    <source>
        <dbReference type="ARBA" id="ARBA00004236"/>
    </source>
</evidence>
<dbReference type="InterPro" id="IPR012338">
    <property type="entry name" value="Beta-lactam/transpept-like"/>
</dbReference>
<reference evidence="20 21" key="1">
    <citation type="journal article" date="2018" name="Int. J. Syst. Evol. Microbiol.">
        <title>Zhouia spongiae sp. nov., isolated from a marine sponge.</title>
        <authorList>
            <person name="Zhuang L."/>
            <person name="Lin B."/>
            <person name="Qin F."/>
            <person name="Luo L."/>
        </authorList>
    </citation>
    <scope>NUCLEOTIDE SEQUENCE [LARGE SCALE GENOMIC DNA]</scope>
    <source>
        <strain evidence="20 21">HN-Y44</strain>
    </source>
</reference>
<feature type="domain" description="Glycosyl transferase family 51" evidence="19">
    <location>
        <begin position="69"/>
        <end position="240"/>
    </location>
</feature>